<dbReference type="Gene3D" id="3.40.50.300">
    <property type="entry name" value="P-loop containing nucleotide triphosphate hydrolases"/>
    <property type="match status" value="2"/>
</dbReference>
<dbReference type="InterPro" id="IPR027417">
    <property type="entry name" value="P-loop_NTPase"/>
</dbReference>
<keyword evidence="2" id="KW-0067">ATP-binding</keyword>
<dbReference type="GO" id="GO:0005524">
    <property type="term" value="F:ATP binding"/>
    <property type="evidence" value="ECO:0007669"/>
    <property type="project" value="UniProtKB-KW"/>
</dbReference>
<dbReference type="RefSeq" id="WP_311425472.1">
    <property type="nucleotide sequence ID" value="NZ_JAVREH010000089.1"/>
</dbReference>
<evidence type="ECO:0000259" key="1">
    <source>
        <dbReference type="Pfam" id="PF01935"/>
    </source>
</evidence>
<dbReference type="PANTHER" id="PTHR42957:SF1">
    <property type="entry name" value="HELICASE MJ1565-RELATED"/>
    <property type="match status" value="1"/>
</dbReference>
<feature type="domain" description="Helicase HerA central" evidence="1">
    <location>
        <begin position="177"/>
        <end position="461"/>
    </location>
</feature>
<name>A0ABU2JIL5_9ACTN</name>
<reference evidence="3" key="1">
    <citation type="submission" date="2023-07" db="EMBL/GenBank/DDBJ databases">
        <title>30 novel species of actinomycetes from the DSMZ collection.</title>
        <authorList>
            <person name="Nouioui I."/>
        </authorList>
    </citation>
    <scope>NUCLEOTIDE SEQUENCE [LARGE SCALE GENOMIC DNA]</scope>
    <source>
        <strain evidence="3">DSM 44399</strain>
    </source>
</reference>
<dbReference type="EMBL" id="JAVREH010000089">
    <property type="protein sequence ID" value="MDT0264334.1"/>
    <property type="molecule type" value="Genomic_DNA"/>
</dbReference>
<dbReference type="InterPro" id="IPR008571">
    <property type="entry name" value="HerA-like"/>
</dbReference>
<gene>
    <name evidence="2" type="ORF">RM423_23520</name>
</gene>
<keyword evidence="2" id="KW-0547">Nucleotide-binding</keyword>
<evidence type="ECO:0000313" key="2">
    <source>
        <dbReference type="EMBL" id="MDT0264334.1"/>
    </source>
</evidence>
<protein>
    <submittedName>
        <fullName evidence="2">ATP-binding protein</fullName>
    </submittedName>
</protein>
<comment type="caution">
    <text evidence="2">The sequence shown here is derived from an EMBL/GenBank/DDBJ whole genome shotgun (WGS) entry which is preliminary data.</text>
</comment>
<accession>A0ABU2JIL5</accession>
<keyword evidence="3" id="KW-1185">Reference proteome</keyword>
<dbReference type="Proteomes" id="UP001183176">
    <property type="component" value="Unassembled WGS sequence"/>
</dbReference>
<dbReference type="Pfam" id="PF01935">
    <property type="entry name" value="DUF87"/>
    <property type="match status" value="1"/>
</dbReference>
<evidence type="ECO:0000313" key="3">
    <source>
        <dbReference type="Proteomes" id="UP001183176"/>
    </source>
</evidence>
<dbReference type="SUPFAM" id="SSF52540">
    <property type="entry name" value="P-loop containing nucleoside triphosphate hydrolases"/>
    <property type="match status" value="1"/>
</dbReference>
<organism evidence="2 3">
    <name type="scientific">Jatrophihabitans lederbergiae</name>
    <dbReference type="NCBI Taxonomy" id="3075547"/>
    <lineage>
        <taxon>Bacteria</taxon>
        <taxon>Bacillati</taxon>
        <taxon>Actinomycetota</taxon>
        <taxon>Actinomycetes</taxon>
        <taxon>Jatrophihabitantales</taxon>
        <taxon>Jatrophihabitantaceae</taxon>
        <taxon>Jatrophihabitans</taxon>
    </lineage>
</organism>
<dbReference type="InterPro" id="IPR002789">
    <property type="entry name" value="HerA_central"/>
</dbReference>
<proteinExistence type="predicted"/>
<sequence>MTEQITPATPDDAEEGDRIAGLRALPSWEEPEAYRGSVGRTMFDTPGAKDNTVTVLLPTDAVQQVPAQSLVRIDSHPDRRRYLAVVVAGPFAEPDGLRADAPAIVTTAVRGATFMPRYHGRVQVEIIGEQLASGTMVPPRFRPLPNSPVFVVNSEEKAAIFRVDGTMLLGVAAGDETIDVKIAGDRKSVLPRHTGVLGTTGGGKSTTVSRVIGEAARDRYAVILLDTEGEYTQINEPTTDPTMLAALARRGQEPGGVPNTRIYTLVGKDTSNPDHGDIVPYTLQFSTMSPFVVEDLLDLTDAQKQRFEKAYDTTKHILQDLGIFPRKGDAEDMRVSIELDEFDTGYPRMRLANLYDVVLLLHAKAAGDDLDQVSVRSPEFRGDHKRQVITRVQAVKTDAVLSWRALLGKVGRLMRLNVFDHPNTSPLDYDALLQPGRVSIFDLSDTDSPLLNNLVIADLLRGTQRMQDEHYQASQVPGGPALTKTLIIIEEAHEFLSEERLAAMPHLFQQVARIAKRGRKRWLSLMFVTQLPQHLPRQVLGLVNNFVLHKINDAVTISRLKSTVAGIDDGLWQRLPALAPGQAIVTFTSMTRPLLVAVDATPAKLRMVD</sequence>
<dbReference type="PANTHER" id="PTHR42957">
    <property type="entry name" value="HELICASE MJ1565-RELATED"/>
    <property type="match status" value="1"/>
</dbReference>